<comment type="pathway">
    <text evidence="2">Amino-acid biosynthesis; L-arginine biosynthesis; L-arginine from L-ornithine and carbamoyl phosphate: step 3/3.</text>
</comment>
<dbReference type="Pfam" id="PF00206">
    <property type="entry name" value="Lyase_1"/>
    <property type="match status" value="1"/>
</dbReference>
<dbReference type="Proteomes" id="UP000006844">
    <property type="component" value="Chromosome"/>
</dbReference>
<dbReference type="PANTHER" id="PTHR43814:SF1">
    <property type="entry name" value="ARGININOSUCCINATE LYASE"/>
    <property type="match status" value="1"/>
</dbReference>
<comment type="catalytic activity">
    <reaction evidence="1">
        <text>2-(N(omega)-L-arginino)succinate = fumarate + L-arginine</text>
        <dbReference type="Rhea" id="RHEA:24020"/>
        <dbReference type="ChEBI" id="CHEBI:29806"/>
        <dbReference type="ChEBI" id="CHEBI:32682"/>
        <dbReference type="ChEBI" id="CHEBI:57472"/>
        <dbReference type="EC" id="4.3.2.1"/>
    </reaction>
</comment>
<dbReference type="InterPro" id="IPR008948">
    <property type="entry name" value="L-Aspartase-like"/>
</dbReference>
<dbReference type="GO" id="GO:0005829">
    <property type="term" value="C:cytosol"/>
    <property type="evidence" value="ECO:0007669"/>
    <property type="project" value="TreeGrafter"/>
</dbReference>
<dbReference type="OrthoDB" id="9769623at2"/>
<evidence type="ECO:0000313" key="8">
    <source>
        <dbReference type="EMBL" id="ADV81200.1"/>
    </source>
</evidence>
<gene>
    <name evidence="8" type="ordered locus">AciPR4_0365</name>
</gene>
<name>E8V1K5_TERSS</name>
<keyword evidence="4" id="KW-0028">Amino-acid biosynthesis</keyword>
<dbReference type="Pfam" id="PF14698">
    <property type="entry name" value="ASL_C2"/>
    <property type="match status" value="1"/>
</dbReference>
<keyword evidence="4" id="KW-0055">Arginine biosynthesis</keyword>
<dbReference type="eggNOG" id="COG0165">
    <property type="taxonomic scope" value="Bacteria"/>
</dbReference>
<organism evidence="8 9">
    <name type="scientific">Terriglobus saanensis (strain ATCC BAA-1853 / DSM 23119 / SP1PR4)</name>
    <dbReference type="NCBI Taxonomy" id="401053"/>
    <lineage>
        <taxon>Bacteria</taxon>
        <taxon>Pseudomonadati</taxon>
        <taxon>Acidobacteriota</taxon>
        <taxon>Terriglobia</taxon>
        <taxon>Terriglobales</taxon>
        <taxon>Acidobacteriaceae</taxon>
        <taxon>Terriglobus</taxon>
    </lineage>
</organism>
<dbReference type="PRINTS" id="PR00149">
    <property type="entry name" value="FUMRATELYASE"/>
</dbReference>
<dbReference type="GO" id="GO:0042450">
    <property type="term" value="P:L-arginine biosynthetic process via ornithine"/>
    <property type="evidence" value="ECO:0007669"/>
    <property type="project" value="UniProtKB-UniRule"/>
</dbReference>
<dbReference type="InterPro" id="IPR009049">
    <property type="entry name" value="Argininosuccinate_lyase"/>
</dbReference>
<dbReference type="HOGENOM" id="CLU_027272_3_0_0"/>
<evidence type="ECO:0000259" key="7">
    <source>
        <dbReference type="Pfam" id="PF14698"/>
    </source>
</evidence>
<sequence>MASQFPAPIYRDTVLAHVFADAKRLFLDSMIEIDYAHLLMLTQQKIVSRETAVLCLRALDSLDLEAIRSTPYDGSVEDLFFLIEQKLADLCGADNAGRIHTARSRNDIDMTMYRMVLRSRLLATLDAVAALRTRLVTLASEHRSALMPAYTHNQPAQPTTLGHYLMAIIEILERDTERLRAAFLRVNRSPLGACAITTTGFPIDRAQTMTMLGFHGLQTNSYGAIASVDYITESCSVLAVTMLNLGRFAQDLLLWSTAEFNFLRLSDGYVQISSIMPQKRNPVPLEHVRILSSRSLSEAQSTLQSLHNTPFADMNDSEDSFQPLVDMAFTDGLRALLLLEGVLSEATFNLDHMRARAAGSFLTVTELADTLVRETGISFHQAHTFVAAAVKSANGIFSAEAMVASVLASLATAGVQAPEPSILFRALDPEYFVAIRSIPGGPALEALSPEIARAEAQLATDRVWLASQREQIQTAQRSIRKAADSLLAAQ</sequence>
<dbReference type="STRING" id="401053.AciPR4_0365"/>
<proteinExistence type="predicted"/>
<evidence type="ECO:0000256" key="4">
    <source>
        <dbReference type="ARBA" id="ARBA00022571"/>
    </source>
</evidence>
<dbReference type="CDD" id="cd01359">
    <property type="entry name" value="Argininosuccinate_lyase"/>
    <property type="match status" value="1"/>
</dbReference>
<dbReference type="Gene3D" id="1.10.40.30">
    <property type="entry name" value="Fumarase/aspartase (C-terminal domain)"/>
    <property type="match status" value="1"/>
</dbReference>
<evidence type="ECO:0000256" key="1">
    <source>
        <dbReference type="ARBA" id="ARBA00000985"/>
    </source>
</evidence>
<evidence type="ECO:0000313" key="9">
    <source>
        <dbReference type="Proteomes" id="UP000006844"/>
    </source>
</evidence>
<dbReference type="PANTHER" id="PTHR43814">
    <property type="entry name" value="ARGININOSUCCINATE LYASE"/>
    <property type="match status" value="1"/>
</dbReference>
<dbReference type="EC" id="4.3.2.1" evidence="3 5"/>
<dbReference type="AlphaFoldDB" id="E8V1K5"/>
<dbReference type="InterPro" id="IPR022761">
    <property type="entry name" value="Fumarate_lyase_N"/>
</dbReference>
<keyword evidence="8" id="KW-0456">Lyase</keyword>
<accession>E8V1K5</accession>
<dbReference type="InterPro" id="IPR029419">
    <property type="entry name" value="Arg_succ_lyase_C"/>
</dbReference>
<dbReference type="SUPFAM" id="SSF48557">
    <property type="entry name" value="L-aspartase-like"/>
    <property type="match status" value="1"/>
</dbReference>
<keyword evidence="9" id="KW-1185">Reference proteome</keyword>
<dbReference type="Gene3D" id="1.10.275.10">
    <property type="entry name" value="Fumarase/aspartase (N-terminal domain)"/>
    <property type="match status" value="1"/>
</dbReference>
<dbReference type="NCBIfam" id="TIGR00838">
    <property type="entry name" value="argH"/>
    <property type="match status" value="1"/>
</dbReference>
<dbReference type="InterPro" id="IPR000362">
    <property type="entry name" value="Fumarate_lyase_fam"/>
</dbReference>
<evidence type="ECO:0000256" key="5">
    <source>
        <dbReference type="NCBIfam" id="TIGR00838"/>
    </source>
</evidence>
<dbReference type="PRINTS" id="PR00145">
    <property type="entry name" value="ARGSUCLYASE"/>
</dbReference>
<evidence type="ECO:0000259" key="6">
    <source>
        <dbReference type="Pfam" id="PF00206"/>
    </source>
</evidence>
<dbReference type="UniPathway" id="UPA00068">
    <property type="reaction ID" value="UER00114"/>
</dbReference>
<evidence type="ECO:0000256" key="3">
    <source>
        <dbReference type="ARBA" id="ARBA00012338"/>
    </source>
</evidence>
<feature type="domain" description="Fumarate lyase N-terminal" evidence="6">
    <location>
        <begin position="93"/>
        <end position="294"/>
    </location>
</feature>
<dbReference type="KEGG" id="tsa:AciPR4_0365"/>
<dbReference type="GO" id="GO:0004056">
    <property type="term" value="F:argininosuccinate lyase activity"/>
    <property type="evidence" value="ECO:0007669"/>
    <property type="project" value="UniProtKB-UniRule"/>
</dbReference>
<protein>
    <recommendedName>
        <fullName evidence="3 5">Argininosuccinate lyase</fullName>
        <ecNumber evidence="3 5">4.3.2.1</ecNumber>
    </recommendedName>
</protein>
<dbReference type="EMBL" id="CP002467">
    <property type="protein sequence ID" value="ADV81200.1"/>
    <property type="molecule type" value="Genomic_DNA"/>
</dbReference>
<dbReference type="RefSeq" id="WP_013566933.1">
    <property type="nucleotide sequence ID" value="NC_014963.1"/>
</dbReference>
<dbReference type="Gene3D" id="1.20.200.10">
    <property type="entry name" value="Fumarase/aspartase (Central domain)"/>
    <property type="match status" value="1"/>
</dbReference>
<evidence type="ECO:0000256" key="2">
    <source>
        <dbReference type="ARBA" id="ARBA00004941"/>
    </source>
</evidence>
<dbReference type="InterPro" id="IPR024083">
    <property type="entry name" value="Fumarase/histidase_N"/>
</dbReference>
<feature type="domain" description="Argininosuccinate lyase C-terminal" evidence="7">
    <location>
        <begin position="361"/>
        <end position="394"/>
    </location>
</feature>
<reference evidence="8 9" key="1">
    <citation type="journal article" date="2012" name="Stand. Genomic Sci.">
        <title>Complete genome sequence of Terriglobus saanensis type strain SP1PR4(T), an Acidobacteria from tundra soil.</title>
        <authorList>
            <person name="Rawat S.R."/>
            <person name="Mannisto M.K."/>
            <person name="Starovoytov V."/>
            <person name="Goodwin L."/>
            <person name="Nolan M."/>
            <person name="Hauser L."/>
            <person name="Land M."/>
            <person name="Davenport K.W."/>
            <person name="Woyke T."/>
            <person name="Haggblom M.M."/>
        </authorList>
    </citation>
    <scope>NUCLEOTIDE SEQUENCE</scope>
    <source>
        <strain evidence="9">ATCC BAA-1853 / DSM 23119 / SP1PR4</strain>
    </source>
</reference>